<accession>A0A1E4RN55</accession>
<dbReference type="PANTHER" id="PTHR11188">
    <property type="entry name" value="ARRESTIN DOMAIN CONTAINING PROTEIN"/>
    <property type="match status" value="1"/>
</dbReference>
<dbReference type="InterPro" id="IPR050357">
    <property type="entry name" value="Arrestin_domain-protein"/>
</dbReference>
<dbReference type="InterPro" id="IPR014752">
    <property type="entry name" value="Arrestin-like_C"/>
</dbReference>
<dbReference type="Proteomes" id="UP000095085">
    <property type="component" value="Unassembled WGS sequence"/>
</dbReference>
<feature type="domain" description="Arrestin C-terminal-like" evidence="2">
    <location>
        <begin position="255"/>
        <end position="398"/>
    </location>
</feature>
<sequence length="859" mass="93349">MVKKQLNNKPAASLFDIRLKNDHDVLVLKGGEHDAASALLSGRIALSVNEPLTVKKMTLRLYGTLRLNWTDTVTTPKGNYPKPNRFEKKVYEYNWDSSEINKYLNNLYENSNNNANSIGSLSRNHSTTSLKSFGHSLRSKSSNNLSHLSSLTNSSSSNLANLSHASSSSNLSGNSKTHTLVQGNYEIPFSAILPGDMPESVEGLPGCNVSYKLEAIIDRGKFHNNMVTKKHVRVIRTLTTDSIELSETVAVDNTWPKKVEYSLNVPSKAIAIGSGTPISFMLVPLLKGLKLGDIKISLNEYYSYVGYIPPPYNGERLVCEKFIPKPNDDDPNFQMDKWEVDTFLKIPPSLSKGSQDCDIQTHIKIRHKLKFVIGLINPDGHVSELRASLPVQLFISPFVTIKAKYEDGDNLNSASNSAPDLNQAIFTSDPHSASHTSLTQLAIDSGANSPNGDLRSNSNSFTSFTGMIAPPLYEKHIYDRLWSDVSPIESPVSSGAATPRNNLYSSSRPLSNDVQNQFQMSPLDSVQLNENLRQLSLQRQLQESMENTPNSGSNTPRDRPVFNLDGESSNQNPEVTSGDYFTRGRPIINHRASSEGLQMTASPLSSSANNGLVTPGAGFQSPPVHLSRAASENNVINPATLSKVPTYSQAIRSDNHDEVLSPAYEPPLPGSNINMDQANRNFEETRGGHYPTNGLNNHQRNRSFISRGSSSANLRNMASRNSSNNSSPSNSRNVSFTNLSALSPSSLSRSSSKRGEIDTTSGSSGTNVNTPTPPAITVSGGHGGSTSAPLSSSPVGSAFKTHDIPAHLLHNNSIRQPSSSAHDRSAAVMGPKSPVPNKSASSLNLHNLHFLNKKKGDKK</sequence>
<dbReference type="GO" id="GO:0005829">
    <property type="term" value="C:cytosol"/>
    <property type="evidence" value="ECO:0007669"/>
    <property type="project" value="TreeGrafter"/>
</dbReference>
<feature type="compositionally biased region" description="Low complexity" evidence="1">
    <location>
        <begin position="837"/>
        <end position="850"/>
    </location>
</feature>
<feature type="compositionally biased region" description="Polar residues" evidence="1">
    <location>
        <begin position="693"/>
        <end position="702"/>
    </location>
</feature>
<dbReference type="InterPro" id="IPR011021">
    <property type="entry name" value="Arrestin-like_N"/>
</dbReference>
<feature type="compositionally biased region" description="Low complexity" evidence="1">
    <location>
        <begin position="139"/>
        <end position="150"/>
    </location>
</feature>
<evidence type="ECO:0000256" key="1">
    <source>
        <dbReference type="SAM" id="MobiDB-lite"/>
    </source>
</evidence>
<proteinExistence type="predicted"/>
<dbReference type="RefSeq" id="XP_020077767.1">
    <property type="nucleotide sequence ID" value="XM_020219564.1"/>
</dbReference>
<gene>
    <name evidence="3" type="ORF">HYPBUDRAFT_135157</name>
</gene>
<organism evidence="3 4">
    <name type="scientific">Hyphopichia burtonii NRRL Y-1933</name>
    <dbReference type="NCBI Taxonomy" id="984485"/>
    <lineage>
        <taxon>Eukaryota</taxon>
        <taxon>Fungi</taxon>
        <taxon>Dikarya</taxon>
        <taxon>Ascomycota</taxon>
        <taxon>Saccharomycotina</taxon>
        <taxon>Pichiomycetes</taxon>
        <taxon>Debaryomycetaceae</taxon>
        <taxon>Hyphopichia</taxon>
    </lineage>
</organism>
<evidence type="ECO:0000313" key="3">
    <source>
        <dbReference type="EMBL" id="ODV68700.1"/>
    </source>
</evidence>
<dbReference type="InterPro" id="IPR014756">
    <property type="entry name" value="Ig_E-set"/>
</dbReference>
<feature type="region of interest" description="Disordered" evidence="1">
    <location>
        <begin position="542"/>
        <end position="582"/>
    </location>
</feature>
<evidence type="ECO:0000313" key="4">
    <source>
        <dbReference type="Proteomes" id="UP000095085"/>
    </source>
</evidence>
<feature type="region of interest" description="Disordered" evidence="1">
    <location>
        <begin position="714"/>
        <end position="799"/>
    </location>
</feature>
<dbReference type="AlphaFoldDB" id="A0A1E4RN55"/>
<dbReference type="Pfam" id="PF00339">
    <property type="entry name" value="Arrestin_N"/>
    <property type="match status" value="1"/>
</dbReference>
<dbReference type="InterPro" id="IPR011022">
    <property type="entry name" value="Arrestin_C-like"/>
</dbReference>
<dbReference type="OrthoDB" id="2333384at2759"/>
<dbReference type="EMBL" id="KV454539">
    <property type="protein sequence ID" value="ODV68700.1"/>
    <property type="molecule type" value="Genomic_DNA"/>
</dbReference>
<feature type="compositionally biased region" description="Polar residues" evidence="1">
    <location>
        <begin position="785"/>
        <end position="795"/>
    </location>
</feature>
<name>A0A1E4RN55_9ASCO</name>
<dbReference type="SUPFAM" id="SSF81296">
    <property type="entry name" value="E set domains"/>
    <property type="match status" value="1"/>
</dbReference>
<dbReference type="STRING" id="984485.A0A1E4RN55"/>
<dbReference type="GO" id="GO:0005886">
    <property type="term" value="C:plasma membrane"/>
    <property type="evidence" value="ECO:0007669"/>
    <property type="project" value="TreeGrafter"/>
</dbReference>
<protein>
    <recommendedName>
        <fullName evidence="2">Arrestin C-terminal-like domain-containing protein</fullName>
    </recommendedName>
</protein>
<feature type="compositionally biased region" description="Polar residues" evidence="1">
    <location>
        <begin position="491"/>
        <end position="512"/>
    </location>
</feature>
<feature type="region of interest" description="Disordered" evidence="1">
    <location>
        <begin position="129"/>
        <end position="150"/>
    </location>
</feature>
<feature type="compositionally biased region" description="Polar residues" evidence="1">
    <location>
        <begin position="545"/>
        <end position="555"/>
    </location>
</feature>
<keyword evidence="4" id="KW-1185">Reference proteome</keyword>
<feature type="region of interest" description="Disordered" evidence="1">
    <location>
        <begin position="814"/>
        <end position="859"/>
    </location>
</feature>
<dbReference type="GeneID" id="30994114"/>
<reference evidence="4" key="1">
    <citation type="submission" date="2016-05" db="EMBL/GenBank/DDBJ databases">
        <title>Comparative genomics of biotechnologically important yeasts.</title>
        <authorList>
            <consortium name="DOE Joint Genome Institute"/>
            <person name="Riley R."/>
            <person name="Haridas S."/>
            <person name="Wolfe K.H."/>
            <person name="Lopes M.R."/>
            <person name="Hittinger C.T."/>
            <person name="Goker M."/>
            <person name="Salamov A."/>
            <person name="Wisecaver J."/>
            <person name="Long T.M."/>
            <person name="Aerts A.L."/>
            <person name="Barry K."/>
            <person name="Choi C."/>
            <person name="Clum A."/>
            <person name="Coughlan A.Y."/>
            <person name="Deshpande S."/>
            <person name="Douglass A.P."/>
            <person name="Hanson S.J."/>
            <person name="Klenk H.-P."/>
            <person name="Labutti K."/>
            <person name="Lapidus A."/>
            <person name="Lindquist E."/>
            <person name="Lipzen A."/>
            <person name="Meier-Kolthoff J.P."/>
            <person name="Ohm R.A."/>
            <person name="Otillar R.P."/>
            <person name="Pangilinan J."/>
            <person name="Peng Y."/>
            <person name="Rokas A."/>
            <person name="Rosa C.A."/>
            <person name="Scheuner C."/>
            <person name="Sibirny A.A."/>
            <person name="Slot J.C."/>
            <person name="Stielow J.B."/>
            <person name="Sun H."/>
            <person name="Kurtzman C.P."/>
            <person name="Blackwell M."/>
            <person name="Grigoriev I.V."/>
            <person name="Jeffries T.W."/>
        </authorList>
    </citation>
    <scope>NUCLEOTIDE SEQUENCE [LARGE SCALE GENOMIC DNA]</scope>
    <source>
        <strain evidence="4">NRRL Y-1933</strain>
    </source>
</reference>
<feature type="region of interest" description="Disordered" evidence="1">
    <location>
        <begin position="490"/>
        <end position="512"/>
    </location>
</feature>
<dbReference type="GO" id="GO:0031625">
    <property type="term" value="F:ubiquitin protein ligase binding"/>
    <property type="evidence" value="ECO:0007669"/>
    <property type="project" value="TreeGrafter"/>
</dbReference>
<dbReference type="PANTHER" id="PTHR11188:SF17">
    <property type="entry name" value="FI21816P1"/>
    <property type="match status" value="1"/>
</dbReference>
<dbReference type="Gene3D" id="2.60.40.640">
    <property type="match status" value="1"/>
</dbReference>
<feature type="region of interest" description="Disordered" evidence="1">
    <location>
        <begin position="683"/>
        <end position="702"/>
    </location>
</feature>
<dbReference type="Pfam" id="PF02752">
    <property type="entry name" value="Arrestin_C"/>
    <property type="match status" value="1"/>
</dbReference>
<dbReference type="GO" id="GO:0070086">
    <property type="term" value="P:ubiquitin-dependent endocytosis"/>
    <property type="evidence" value="ECO:0007669"/>
    <property type="project" value="TreeGrafter"/>
</dbReference>
<evidence type="ECO:0000259" key="2">
    <source>
        <dbReference type="SMART" id="SM01017"/>
    </source>
</evidence>
<dbReference type="SMART" id="SM01017">
    <property type="entry name" value="Arrestin_C"/>
    <property type="match status" value="1"/>
</dbReference>
<feature type="compositionally biased region" description="Low complexity" evidence="1">
    <location>
        <begin position="714"/>
        <end position="750"/>
    </location>
</feature>
<dbReference type="GO" id="GO:0030674">
    <property type="term" value="F:protein-macromolecule adaptor activity"/>
    <property type="evidence" value="ECO:0007669"/>
    <property type="project" value="TreeGrafter"/>
</dbReference>
<feature type="compositionally biased region" description="Polar residues" evidence="1">
    <location>
        <begin position="566"/>
        <end position="575"/>
    </location>
</feature>